<dbReference type="CDD" id="cd05403">
    <property type="entry name" value="NT_KNTase_like"/>
    <property type="match status" value="1"/>
</dbReference>
<dbReference type="GO" id="GO:0016779">
    <property type="term" value="F:nucleotidyltransferase activity"/>
    <property type="evidence" value="ECO:0007669"/>
    <property type="project" value="InterPro"/>
</dbReference>
<protein>
    <recommendedName>
        <fullName evidence="1">Polymerase nucleotidyl transferase domain-containing protein</fullName>
    </recommendedName>
</protein>
<dbReference type="SUPFAM" id="SSF81301">
    <property type="entry name" value="Nucleotidyltransferase"/>
    <property type="match status" value="1"/>
</dbReference>
<evidence type="ECO:0000259" key="1">
    <source>
        <dbReference type="Pfam" id="PF01909"/>
    </source>
</evidence>
<dbReference type="PANTHER" id="PTHR43449:SF1">
    <property type="entry name" value="POLYMERASE BETA NUCLEOTIDYLTRANSFERASE DOMAIN-CONTAINING PROTEIN"/>
    <property type="match status" value="1"/>
</dbReference>
<dbReference type="EMBL" id="FR695869">
    <property type="protein sequence ID" value="CBX28769.1"/>
    <property type="molecule type" value="Genomic_DNA"/>
</dbReference>
<feature type="domain" description="Polymerase nucleotidyl transferase" evidence="1">
    <location>
        <begin position="11"/>
        <end position="67"/>
    </location>
</feature>
<accession>E1YDX5</accession>
<reference evidence="2" key="1">
    <citation type="journal article" date="2011" name="Environ. Microbiol.">
        <title>Genomic insights into the metabolic potential of the polycyclic aromatic hydrocarbon degrading sulfate-reducing Deltaproteobacterium N47.</title>
        <authorList>
            <person name="Bergmann F."/>
            <person name="Selesi D."/>
            <person name="Weinmaier T."/>
            <person name="Tischler P."/>
            <person name="Rattei T."/>
            <person name="Meckenstock R.U."/>
        </authorList>
    </citation>
    <scope>NUCLEOTIDE SEQUENCE</scope>
</reference>
<dbReference type="PANTHER" id="PTHR43449">
    <property type="entry name" value="NUCLEOTIDYLTRANSFERASE"/>
    <property type="match status" value="1"/>
</dbReference>
<dbReference type="InterPro" id="IPR002934">
    <property type="entry name" value="Polymerase_NTP_transf_dom"/>
</dbReference>
<dbReference type="Pfam" id="PF01909">
    <property type="entry name" value="NTP_transf_2"/>
    <property type="match status" value="1"/>
</dbReference>
<gene>
    <name evidence="2" type="ORF">N47_L13670</name>
</gene>
<dbReference type="Gene3D" id="3.30.460.10">
    <property type="entry name" value="Beta Polymerase, domain 2"/>
    <property type="match status" value="1"/>
</dbReference>
<sequence>MGQDAVLKTITQFKKALESIDIRVEQLILYGSHSVDKAREDSDIDVVVISPSFSDKNYWERIDILTEAIYKVFAPIEATAFTPEEWKAEKSLIVDYAKNGIIVH</sequence>
<dbReference type="AlphaFoldDB" id="E1YDX5"/>
<evidence type="ECO:0000313" key="2">
    <source>
        <dbReference type="EMBL" id="CBX28769.1"/>
    </source>
</evidence>
<organism evidence="2">
    <name type="scientific">uncultured Desulfobacterium sp</name>
    <dbReference type="NCBI Taxonomy" id="201089"/>
    <lineage>
        <taxon>Bacteria</taxon>
        <taxon>Pseudomonadati</taxon>
        <taxon>Thermodesulfobacteriota</taxon>
        <taxon>Desulfobacteria</taxon>
        <taxon>Desulfobacterales</taxon>
        <taxon>Desulfobacteriaceae</taxon>
        <taxon>Desulfobacterium</taxon>
        <taxon>environmental samples</taxon>
    </lineage>
</organism>
<dbReference type="InterPro" id="IPR043519">
    <property type="entry name" value="NT_sf"/>
</dbReference>
<name>E1YDX5_9BACT</name>
<proteinExistence type="predicted"/>